<dbReference type="Proteomes" id="UP000267223">
    <property type="component" value="Unassembled WGS sequence"/>
</dbReference>
<keyword evidence="1" id="KW-1133">Transmembrane helix</keyword>
<keyword evidence="3" id="KW-1185">Reference proteome</keyword>
<keyword evidence="2" id="KW-0121">Carboxypeptidase</keyword>
<protein>
    <submittedName>
        <fullName evidence="2">Carboxypeptidase-like regulatory domain-containing protein</fullName>
    </submittedName>
</protein>
<name>A0A3M9N8J1_9BACT</name>
<dbReference type="AlphaFoldDB" id="A0A3M9N8J1"/>
<keyword evidence="2" id="KW-0378">Hydrolase</keyword>
<dbReference type="Pfam" id="PF18939">
    <property type="entry name" value="DUF5686"/>
    <property type="match status" value="1"/>
</dbReference>
<accession>A0A3M9N8J1</accession>
<feature type="transmembrane region" description="Helical" evidence="1">
    <location>
        <begin position="73"/>
        <end position="91"/>
    </location>
</feature>
<keyword evidence="1" id="KW-0812">Transmembrane</keyword>
<evidence type="ECO:0000313" key="2">
    <source>
        <dbReference type="EMBL" id="RNI33685.1"/>
    </source>
</evidence>
<reference evidence="2 3" key="1">
    <citation type="submission" date="2018-11" db="EMBL/GenBank/DDBJ databases">
        <title>Draft genome sequence of Ferruginibacter sp. BO-59.</title>
        <authorList>
            <person name="Im W.T."/>
        </authorList>
    </citation>
    <scope>NUCLEOTIDE SEQUENCE [LARGE SCALE GENOMIC DNA]</scope>
    <source>
        <strain evidence="2 3">BO-59</strain>
    </source>
</reference>
<proteinExistence type="predicted"/>
<evidence type="ECO:0000256" key="1">
    <source>
        <dbReference type="SAM" id="Phobius"/>
    </source>
</evidence>
<keyword evidence="2" id="KW-0645">Protease</keyword>
<dbReference type="Gene3D" id="2.60.40.1120">
    <property type="entry name" value="Carboxypeptidase-like, regulatory domain"/>
    <property type="match status" value="1"/>
</dbReference>
<dbReference type="InterPro" id="IPR008969">
    <property type="entry name" value="CarboxyPept-like_regulatory"/>
</dbReference>
<sequence length="913" mass="105299">MNRFFYLSTKKFPAYPILNYFWRRFKQVLVQPLKTELRRSFTLQMLFLKKDIAVLCSVPSLIKRLPSRIFSKLYRSPFIITFILLLLYSAGASAQSYIITGTVLDSATESPLNNVTVHLMHTNVTALSHDDGSFSLASDAWQDSLEITSIGFQRMVVPLKKHHTKDLVVKMIPSAQDLEAVVIMGAERDKEPGKRYMKKVIANKMFNNPDRFKNYSYKQYLRHEVDINNIDSSTNGKGLKSFVLKTYHNAGEQNAGSRLLPVYFSETLSDKYHSSSPKIDKENIIAHKTLGLETDKFLKQLDKFNFSYNVYDNWYTIFNQTYASPLSNTAFNYYNFYFNDSSIVDGKKVYTIRFKPKQKYLNTFTGSLWINDSTFSVKKIEMQLSSTANLDFIKNVQYSEEFRLSPDLATGKMEYMPYKYISKVEFETGIELLGIPAPQSSKKVRLEVVNTTVIGDIKINSGMASEFLKKMRKEDPSDLHKPDSFWVQNRLGDSLTRHEKSIYVMVDSLKSSRKFVFDSKVINLLGTGFWDFDNKIRMGPYYSLLSTNQIEGYRFRAGLWTLEGFNKRINLNGYFAYGTKDQSAKGGLGIKFLWNRNKWTKTSLYGSSDYDFLTDEDQELDEDNLINSYFRKDVPSTKVYLRQVILKHEQYVSKKISINGSFTYKQLTPVFDFSFHPLDTKTGRAIDSINLHQLPAAEASIGLRFVAKERTVVWNFDQVRANTYDPILTANFTQGFKIENNSFDYQKLTFGIEQLLRLPPKSLFYYNVRFGKTFGTAPFLLLNVPAGNEYYVASRYLFNTMLPYEFAADEFISLYSRIYEGGLFLNKVPFIRKLGWRARFSFNGYMGDMSEANRSYNSGAHFSVPAKTPFMEAGIGIENIFHVFSVDYYKRLSSLNHSKKENGALFLGVNITF</sequence>
<keyword evidence="1" id="KW-0472">Membrane</keyword>
<organism evidence="2 3">
    <name type="scientific">Hanamia caeni</name>
    <dbReference type="NCBI Taxonomy" id="2294116"/>
    <lineage>
        <taxon>Bacteria</taxon>
        <taxon>Pseudomonadati</taxon>
        <taxon>Bacteroidota</taxon>
        <taxon>Chitinophagia</taxon>
        <taxon>Chitinophagales</taxon>
        <taxon>Chitinophagaceae</taxon>
        <taxon>Hanamia</taxon>
    </lineage>
</organism>
<gene>
    <name evidence="2" type="ORF">EFY79_18185</name>
</gene>
<dbReference type="EMBL" id="RJJR01000017">
    <property type="protein sequence ID" value="RNI33685.1"/>
    <property type="molecule type" value="Genomic_DNA"/>
</dbReference>
<dbReference type="SUPFAM" id="SSF49464">
    <property type="entry name" value="Carboxypeptidase regulatory domain-like"/>
    <property type="match status" value="1"/>
</dbReference>
<comment type="caution">
    <text evidence="2">The sequence shown here is derived from an EMBL/GenBank/DDBJ whole genome shotgun (WGS) entry which is preliminary data.</text>
</comment>
<dbReference type="Pfam" id="PF13715">
    <property type="entry name" value="CarbopepD_reg_2"/>
    <property type="match status" value="1"/>
</dbReference>
<dbReference type="InterPro" id="IPR043741">
    <property type="entry name" value="DUF5686"/>
</dbReference>
<dbReference type="GO" id="GO:0004180">
    <property type="term" value="F:carboxypeptidase activity"/>
    <property type="evidence" value="ECO:0007669"/>
    <property type="project" value="UniProtKB-KW"/>
</dbReference>
<evidence type="ECO:0000313" key="3">
    <source>
        <dbReference type="Proteomes" id="UP000267223"/>
    </source>
</evidence>